<proteinExistence type="inferred from homology"/>
<dbReference type="PANTHER" id="PTHR11461:SF286">
    <property type="entry name" value="NON-INHIBITORY SERPIN-Z11-RELATED"/>
    <property type="match status" value="1"/>
</dbReference>
<dbReference type="InterPro" id="IPR042178">
    <property type="entry name" value="Serpin_sf_1"/>
</dbReference>
<dbReference type="FunFam" id="2.30.39.10:FF:000036">
    <property type="entry name" value="Putative non-inhibitory serpin-10"/>
    <property type="match status" value="1"/>
</dbReference>
<dbReference type="eggNOG" id="KOG2392">
    <property type="taxonomic scope" value="Eukaryota"/>
</dbReference>
<dbReference type="GO" id="GO:0005615">
    <property type="term" value="C:extracellular space"/>
    <property type="evidence" value="ECO:0007669"/>
    <property type="project" value="InterPro"/>
</dbReference>
<keyword evidence="6" id="KW-1185">Reference proteome</keyword>
<dbReference type="InterPro" id="IPR023796">
    <property type="entry name" value="Serpin_dom"/>
</dbReference>
<dbReference type="EnsemblPlants" id="LPERR04G16070.2">
    <property type="protein sequence ID" value="LPERR04G16070.2"/>
    <property type="gene ID" value="LPERR04G16070"/>
</dbReference>
<dbReference type="Gramene" id="LPERR04G16070.2">
    <property type="protein sequence ID" value="LPERR04G16070.2"/>
    <property type="gene ID" value="LPERR04G16070"/>
</dbReference>
<dbReference type="Gene3D" id="2.30.39.10">
    <property type="entry name" value="Alpha-1-antitrypsin, domain 1"/>
    <property type="match status" value="1"/>
</dbReference>
<comment type="similarity">
    <text evidence="1 2">Belongs to the serpin family.</text>
</comment>
<dbReference type="AlphaFoldDB" id="A0A0D9W7J4"/>
<name>A0A0D9W7J4_9ORYZ</name>
<dbReference type="SMART" id="SM00093">
    <property type="entry name" value="SERPIN"/>
    <property type="match status" value="1"/>
</dbReference>
<evidence type="ECO:0000256" key="1">
    <source>
        <dbReference type="ARBA" id="ARBA00009500"/>
    </source>
</evidence>
<evidence type="ECO:0000313" key="6">
    <source>
        <dbReference type="Proteomes" id="UP000032180"/>
    </source>
</evidence>
<reference evidence="6" key="2">
    <citation type="submission" date="2013-12" db="EMBL/GenBank/DDBJ databases">
        <authorList>
            <person name="Yu Y."/>
            <person name="Lee S."/>
            <person name="de Baynast K."/>
            <person name="Wissotski M."/>
            <person name="Liu L."/>
            <person name="Talag J."/>
            <person name="Goicoechea J."/>
            <person name="Angelova A."/>
            <person name="Jetty R."/>
            <person name="Kudrna D."/>
            <person name="Golser W."/>
            <person name="Rivera L."/>
            <person name="Zhang J."/>
            <person name="Wing R."/>
        </authorList>
    </citation>
    <scope>NUCLEOTIDE SEQUENCE</scope>
</reference>
<dbReference type="STRING" id="77586.A0A0D9W7J4"/>
<dbReference type="InterPro" id="IPR000215">
    <property type="entry name" value="Serpin_fam"/>
</dbReference>
<feature type="region of interest" description="Disordered" evidence="3">
    <location>
        <begin position="57"/>
        <end position="81"/>
    </location>
</feature>
<organism evidence="5 6">
    <name type="scientific">Leersia perrieri</name>
    <dbReference type="NCBI Taxonomy" id="77586"/>
    <lineage>
        <taxon>Eukaryota</taxon>
        <taxon>Viridiplantae</taxon>
        <taxon>Streptophyta</taxon>
        <taxon>Embryophyta</taxon>
        <taxon>Tracheophyta</taxon>
        <taxon>Spermatophyta</taxon>
        <taxon>Magnoliopsida</taxon>
        <taxon>Liliopsida</taxon>
        <taxon>Poales</taxon>
        <taxon>Poaceae</taxon>
        <taxon>BOP clade</taxon>
        <taxon>Oryzoideae</taxon>
        <taxon>Oryzeae</taxon>
        <taxon>Oryzinae</taxon>
        <taxon>Leersia</taxon>
    </lineage>
</organism>
<evidence type="ECO:0000259" key="4">
    <source>
        <dbReference type="SMART" id="SM00093"/>
    </source>
</evidence>
<dbReference type="InterPro" id="IPR036186">
    <property type="entry name" value="Serpin_sf"/>
</dbReference>
<dbReference type="Proteomes" id="UP000032180">
    <property type="component" value="Chromosome 4"/>
</dbReference>
<dbReference type="PANTHER" id="PTHR11461">
    <property type="entry name" value="SERINE PROTEASE INHIBITOR, SERPIN"/>
    <property type="match status" value="1"/>
</dbReference>
<feature type="compositionally biased region" description="Low complexity" evidence="3">
    <location>
        <begin position="57"/>
        <end position="79"/>
    </location>
</feature>
<sequence length="352" mass="38680">MDRCLQVAWIAGDKAITEQSNFMFSPLCVRAGLALLATGTDGETLRQLLSFLAPNTSTSSMRRAPSSSPRCGRGRSFPSHRPSSLLRLGPDFQYTAAADHRAFVRPVDFQTQAEAATVQVNRFFAQATKGRLTNVIPSGTFKSTTKCVLANAMHFKATWARKFDPSDTVRRMFHRADGTSVRVPFLSDPGIHYATSFDRLGFKVLQLFYKMVGHDNKFHFNAPCFCMLVFLPTRRDGLRDLLRMAVTEPDFVMRCVPRTEQQVAPCMVPKFKFSAELDAAGALRQLGLAAPFDPVAADLSKMAVNPPPEGLYKCAVEVDEEGTTAVAATYEASSPTYSPGDVPTLPMSFVAD</sequence>
<dbReference type="Pfam" id="PF00079">
    <property type="entry name" value="Serpin"/>
    <property type="match status" value="1"/>
</dbReference>
<evidence type="ECO:0000256" key="3">
    <source>
        <dbReference type="SAM" id="MobiDB-lite"/>
    </source>
</evidence>
<dbReference type="GO" id="GO:0004867">
    <property type="term" value="F:serine-type endopeptidase inhibitor activity"/>
    <property type="evidence" value="ECO:0007669"/>
    <property type="project" value="InterPro"/>
</dbReference>
<reference evidence="5 6" key="1">
    <citation type="submission" date="2012-08" db="EMBL/GenBank/DDBJ databases">
        <title>Oryza genome evolution.</title>
        <authorList>
            <person name="Wing R.A."/>
        </authorList>
    </citation>
    <scope>NUCLEOTIDE SEQUENCE</scope>
</reference>
<evidence type="ECO:0000313" key="5">
    <source>
        <dbReference type="EnsemblPlants" id="LPERR04G16070.2"/>
    </source>
</evidence>
<evidence type="ECO:0000256" key="2">
    <source>
        <dbReference type="RuleBase" id="RU000411"/>
    </source>
</evidence>
<protein>
    <recommendedName>
        <fullName evidence="4">Serpin domain-containing protein</fullName>
    </recommendedName>
</protein>
<reference evidence="5" key="3">
    <citation type="submission" date="2015-04" db="UniProtKB">
        <authorList>
            <consortium name="EnsemblPlants"/>
        </authorList>
    </citation>
    <scope>IDENTIFICATION</scope>
</reference>
<dbReference type="HOGENOM" id="CLU_023330_4_0_1"/>
<dbReference type="InterPro" id="IPR042185">
    <property type="entry name" value="Serpin_sf_2"/>
</dbReference>
<dbReference type="Gene3D" id="3.30.497.10">
    <property type="entry name" value="Antithrombin, subunit I, domain 2"/>
    <property type="match status" value="1"/>
</dbReference>
<dbReference type="SUPFAM" id="SSF56574">
    <property type="entry name" value="Serpins"/>
    <property type="match status" value="1"/>
</dbReference>
<feature type="domain" description="Serpin" evidence="4">
    <location>
        <begin position="14"/>
        <end position="343"/>
    </location>
</feature>
<accession>A0A0D9W7J4</accession>